<dbReference type="InterPro" id="IPR039647">
    <property type="entry name" value="EF_hand_pair_protein_CML-like"/>
</dbReference>
<dbReference type="PROSITE" id="PS00018">
    <property type="entry name" value="EF_HAND_1"/>
    <property type="match status" value="2"/>
</dbReference>
<name>A0AA38YVF7_VITRO</name>
<keyword evidence="1" id="KW-0479">Metal-binding</keyword>
<dbReference type="CDD" id="cd00051">
    <property type="entry name" value="EFh"/>
    <property type="match status" value="1"/>
</dbReference>
<keyword evidence="3" id="KW-0106">Calcium</keyword>
<evidence type="ECO:0000256" key="2">
    <source>
        <dbReference type="ARBA" id="ARBA00022737"/>
    </source>
</evidence>
<evidence type="ECO:0000313" key="5">
    <source>
        <dbReference type="EMBL" id="KAJ9677433.1"/>
    </source>
</evidence>
<reference evidence="5 6" key="1">
    <citation type="journal article" date="2023" name="BMC Biotechnol.">
        <title>Vitis rotundifolia cv Carlos genome sequencing.</title>
        <authorList>
            <person name="Huff M."/>
            <person name="Hulse-Kemp A."/>
            <person name="Scheffler B."/>
            <person name="Youngblood R."/>
            <person name="Simpson S."/>
            <person name="Babiker E."/>
            <person name="Staton M."/>
        </authorList>
    </citation>
    <scope>NUCLEOTIDE SEQUENCE [LARGE SCALE GENOMIC DNA]</scope>
    <source>
        <tissue evidence="5">Leaf</tissue>
    </source>
</reference>
<accession>A0AA38YVF7</accession>
<evidence type="ECO:0000256" key="1">
    <source>
        <dbReference type="ARBA" id="ARBA00022723"/>
    </source>
</evidence>
<feature type="domain" description="EF-hand" evidence="4">
    <location>
        <begin position="128"/>
        <end position="163"/>
    </location>
</feature>
<dbReference type="SMART" id="SM00054">
    <property type="entry name" value="EFh"/>
    <property type="match status" value="2"/>
</dbReference>
<dbReference type="FunFam" id="1.10.238.10:FF:000178">
    <property type="entry name" value="Calmodulin-2 A"/>
    <property type="match status" value="1"/>
</dbReference>
<keyword evidence="2" id="KW-0677">Repeat</keyword>
<protein>
    <recommendedName>
        <fullName evidence="4">EF-hand domain-containing protein</fullName>
    </recommendedName>
</protein>
<dbReference type="Proteomes" id="UP001168098">
    <property type="component" value="Unassembled WGS sequence"/>
</dbReference>
<organism evidence="5 6">
    <name type="scientific">Vitis rotundifolia</name>
    <name type="common">Muscadine grape</name>
    <dbReference type="NCBI Taxonomy" id="103349"/>
    <lineage>
        <taxon>Eukaryota</taxon>
        <taxon>Viridiplantae</taxon>
        <taxon>Streptophyta</taxon>
        <taxon>Embryophyta</taxon>
        <taxon>Tracheophyta</taxon>
        <taxon>Spermatophyta</taxon>
        <taxon>Magnoliopsida</taxon>
        <taxon>eudicotyledons</taxon>
        <taxon>Gunneridae</taxon>
        <taxon>Pentapetalae</taxon>
        <taxon>rosids</taxon>
        <taxon>Vitales</taxon>
        <taxon>Vitaceae</taxon>
        <taxon>Viteae</taxon>
        <taxon>Vitis</taxon>
    </lineage>
</organism>
<dbReference type="EMBL" id="JARBHA010000017">
    <property type="protein sequence ID" value="KAJ9677433.1"/>
    <property type="molecule type" value="Genomic_DNA"/>
</dbReference>
<dbReference type="PROSITE" id="PS50222">
    <property type="entry name" value="EF_HAND_2"/>
    <property type="match status" value="2"/>
</dbReference>
<dbReference type="Pfam" id="PF13499">
    <property type="entry name" value="EF-hand_7"/>
    <property type="match status" value="1"/>
</dbReference>
<dbReference type="Gene3D" id="1.10.238.10">
    <property type="entry name" value="EF-hand"/>
    <property type="match status" value="1"/>
</dbReference>
<dbReference type="GO" id="GO:0043226">
    <property type="term" value="C:organelle"/>
    <property type="evidence" value="ECO:0007669"/>
    <property type="project" value="UniProtKB-ARBA"/>
</dbReference>
<dbReference type="InterPro" id="IPR018247">
    <property type="entry name" value="EF_Hand_1_Ca_BS"/>
</dbReference>
<evidence type="ECO:0000256" key="3">
    <source>
        <dbReference type="ARBA" id="ARBA00022837"/>
    </source>
</evidence>
<dbReference type="InterPro" id="IPR002048">
    <property type="entry name" value="EF_hand_dom"/>
</dbReference>
<comment type="caution">
    <text evidence="5">The sequence shown here is derived from an EMBL/GenBank/DDBJ whole genome shotgun (WGS) entry which is preliminary data.</text>
</comment>
<proteinExistence type="predicted"/>
<feature type="domain" description="EF-hand" evidence="4">
    <location>
        <begin position="165"/>
        <end position="199"/>
    </location>
</feature>
<dbReference type="PRINTS" id="PR01697">
    <property type="entry name" value="PARVALBUMIN"/>
</dbReference>
<evidence type="ECO:0000259" key="4">
    <source>
        <dbReference type="PROSITE" id="PS50222"/>
    </source>
</evidence>
<dbReference type="InterPro" id="IPR011992">
    <property type="entry name" value="EF-hand-dom_pair"/>
</dbReference>
<gene>
    <name evidence="5" type="ORF">PVL29_022428</name>
</gene>
<dbReference type="PANTHER" id="PTHR10891">
    <property type="entry name" value="EF-HAND CALCIUM-BINDING DOMAIN CONTAINING PROTEIN"/>
    <property type="match status" value="1"/>
</dbReference>
<dbReference type="GO" id="GO:0005509">
    <property type="term" value="F:calcium ion binding"/>
    <property type="evidence" value="ECO:0007669"/>
    <property type="project" value="InterPro"/>
</dbReference>
<dbReference type="SUPFAM" id="SSF47473">
    <property type="entry name" value="EF-hand"/>
    <property type="match status" value="1"/>
</dbReference>
<evidence type="ECO:0000313" key="6">
    <source>
        <dbReference type="Proteomes" id="UP001168098"/>
    </source>
</evidence>
<sequence length="199" mass="22174">MAKTTLFHCLIKKMTMGNKTNPLSFLAILLFLVALDWFITFLDFCLSGRDLLQTCIAFISRARGACAGCSGSSSLQPNENADDDDDDDDGELLARGDLEMVMEKLGFHCDPDEELGSSQFALLFEEEPNIGEVKEAFQVFDENRDGYVDAGELNKVLRTLGFVLASEVECEKMIQAFDDDGDGRIDFDEFTKLVEKSFC</sequence>
<keyword evidence="6" id="KW-1185">Reference proteome</keyword>
<dbReference type="AlphaFoldDB" id="A0AA38YVF7"/>